<comment type="caution">
    <text evidence="6">The sequence shown here is derived from an EMBL/GenBank/DDBJ whole genome shotgun (WGS) entry which is preliminary data.</text>
</comment>
<evidence type="ECO:0000256" key="1">
    <source>
        <dbReference type="ARBA" id="ARBA00004141"/>
    </source>
</evidence>
<feature type="transmembrane region" description="Helical" evidence="5">
    <location>
        <begin position="20"/>
        <end position="37"/>
    </location>
</feature>
<keyword evidence="3 5" id="KW-1133">Transmembrane helix</keyword>
<evidence type="ECO:0000256" key="2">
    <source>
        <dbReference type="ARBA" id="ARBA00022692"/>
    </source>
</evidence>
<comment type="subcellular location">
    <subcellularLocation>
        <location evidence="1">Membrane</location>
        <topology evidence="1">Multi-pass membrane protein</topology>
    </subcellularLocation>
</comment>
<feature type="transmembrane region" description="Helical" evidence="5">
    <location>
        <begin position="129"/>
        <end position="152"/>
    </location>
</feature>
<dbReference type="Pfam" id="PF04479">
    <property type="entry name" value="RTA1"/>
    <property type="match status" value="1"/>
</dbReference>
<feature type="transmembrane region" description="Helical" evidence="5">
    <location>
        <begin position="251"/>
        <end position="271"/>
    </location>
</feature>
<evidence type="ECO:0000313" key="6">
    <source>
        <dbReference type="EMBL" id="KAJ5081065.1"/>
    </source>
</evidence>
<feature type="transmembrane region" description="Helical" evidence="5">
    <location>
        <begin position="84"/>
        <end position="108"/>
    </location>
</feature>
<feature type="transmembrane region" description="Helical" evidence="5">
    <location>
        <begin position="44"/>
        <end position="64"/>
    </location>
</feature>
<keyword evidence="7" id="KW-1185">Reference proteome</keyword>
<sequence length="346" mass="39383">MENGKAVFGSLYIYVPNKPAPIVVAAIFAISFIGHVYQCHRYKAWGMAGIQVLCALLYVAGYALREYGAWDNYIYEKNAPNSHTVLMAFIMSQVFIYVPPPLLELSNYHVLSRMFYYVPYKTPIAPNKVFAIFGSLMSLVEIFNGLGVAFSSNPTGDEQNAGRILVIVSLSIQLTVILSFIVMTAIFWKRCSKSDIKNQAIPKLFVILYLSMSLILIRCIYRVVDHAGQTSKDFKNVQDENQDSPLERYEWFFWVFEGTTMLGNSLLWNFFNPGRFLPRSTETWIGEDGLETGIPRNQKPPSAEAPVRMIMNVLTVGLWGLIFPKKTEETKYDEVNQGSTDQRNYY</sequence>
<evidence type="ECO:0008006" key="8">
    <source>
        <dbReference type="Google" id="ProtNLM"/>
    </source>
</evidence>
<feature type="transmembrane region" description="Helical" evidence="5">
    <location>
        <begin position="200"/>
        <end position="224"/>
    </location>
</feature>
<dbReference type="PANTHER" id="PTHR31465:SF34">
    <property type="entry name" value="DOMAIN PROTEIN, PUTATIVE (AFU_ORTHOLOGUE AFUA_3G00480)-RELATED"/>
    <property type="match status" value="1"/>
</dbReference>
<keyword evidence="4 5" id="KW-0472">Membrane</keyword>
<feature type="transmembrane region" description="Helical" evidence="5">
    <location>
        <begin position="164"/>
        <end position="188"/>
    </location>
</feature>
<dbReference type="GO" id="GO:0016020">
    <property type="term" value="C:membrane"/>
    <property type="evidence" value="ECO:0007669"/>
    <property type="project" value="UniProtKB-SubCell"/>
</dbReference>
<organism evidence="6 7">
    <name type="scientific">Penicillium angulare</name>
    <dbReference type="NCBI Taxonomy" id="116970"/>
    <lineage>
        <taxon>Eukaryota</taxon>
        <taxon>Fungi</taxon>
        <taxon>Dikarya</taxon>
        <taxon>Ascomycota</taxon>
        <taxon>Pezizomycotina</taxon>
        <taxon>Eurotiomycetes</taxon>
        <taxon>Eurotiomycetidae</taxon>
        <taxon>Eurotiales</taxon>
        <taxon>Aspergillaceae</taxon>
        <taxon>Penicillium</taxon>
    </lineage>
</organism>
<dbReference type="Proteomes" id="UP001149165">
    <property type="component" value="Unassembled WGS sequence"/>
</dbReference>
<evidence type="ECO:0000256" key="3">
    <source>
        <dbReference type="ARBA" id="ARBA00022989"/>
    </source>
</evidence>
<dbReference type="EMBL" id="JAPQKH010000011">
    <property type="protein sequence ID" value="KAJ5081065.1"/>
    <property type="molecule type" value="Genomic_DNA"/>
</dbReference>
<protein>
    <recommendedName>
        <fullName evidence="8">RTA-like protein</fullName>
    </recommendedName>
</protein>
<evidence type="ECO:0000313" key="7">
    <source>
        <dbReference type="Proteomes" id="UP001149165"/>
    </source>
</evidence>
<dbReference type="InterPro" id="IPR007568">
    <property type="entry name" value="RTA1"/>
</dbReference>
<gene>
    <name evidence="6" type="ORF">N7456_013303</name>
</gene>
<reference evidence="6" key="2">
    <citation type="journal article" date="2023" name="IMA Fungus">
        <title>Comparative genomic study of the Penicillium genus elucidates a diverse pangenome and 15 lateral gene transfer events.</title>
        <authorList>
            <person name="Petersen C."/>
            <person name="Sorensen T."/>
            <person name="Nielsen M.R."/>
            <person name="Sondergaard T.E."/>
            <person name="Sorensen J.L."/>
            <person name="Fitzpatrick D.A."/>
            <person name="Frisvad J.C."/>
            <person name="Nielsen K.L."/>
        </authorList>
    </citation>
    <scope>NUCLEOTIDE SEQUENCE</scope>
    <source>
        <strain evidence="6">IBT 30069</strain>
    </source>
</reference>
<dbReference type="PANTHER" id="PTHR31465">
    <property type="entry name" value="PROTEIN RTA1-RELATED"/>
    <property type="match status" value="1"/>
</dbReference>
<name>A0A9W9EG01_9EURO</name>
<reference evidence="6" key="1">
    <citation type="submission" date="2022-11" db="EMBL/GenBank/DDBJ databases">
        <authorList>
            <person name="Petersen C."/>
        </authorList>
    </citation>
    <scope>NUCLEOTIDE SEQUENCE</scope>
    <source>
        <strain evidence="6">IBT 30069</strain>
    </source>
</reference>
<accession>A0A9W9EG01</accession>
<proteinExistence type="predicted"/>
<dbReference type="AlphaFoldDB" id="A0A9W9EG01"/>
<evidence type="ECO:0000256" key="4">
    <source>
        <dbReference type="ARBA" id="ARBA00023136"/>
    </source>
</evidence>
<evidence type="ECO:0000256" key="5">
    <source>
        <dbReference type="SAM" id="Phobius"/>
    </source>
</evidence>
<dbReference type="OrthoDB" id="3358017at2759"/>
<keyword evidence="2 5" id="KW-0812">Transmembrane</keyword>